<sequence length="250" mass="26573">MKLNIFVALALSTCALTLAAPLPQPGLTGALSGAKKVLSKLGSGKSRKVEESIYSEGFVHDPEHPGWGRVPSPPHSEHKGSAGSTPENSPPGSPLRQPSTTPAYPDPAHRGGQRHAPAAESSGHFVGMDHMLPTGVRPHSQPSYGGMQYGGSTEHYSAFSQNPTQHAPAAYPPHGDYAGYTNNYPGSHGSYVGSHGSHPSNQGIWSPYTYRPGYSYPGQSFAEMGNNRHFMEGAPGQIVSPPRDNYPWSH</sequence>
<accession>A0A5C3EPS3</accession>
<dbReference type="Proteomes" id="UP000324022">
    <property type="component" value="Unassembled WGS sequence"/>
</dbReference>
<dbReference type="EMBL" id="OOIN01000040">
    <property type="protein sequence ID" value="SPO31747.1"/>
    <property type="molecule type" value="Genomic_DNA"/>
</dbReference>
<evidence type="ECO:0000256" key="2">
    <source>
        <dbReference type="SAM" id="SignalP"/>
    </source>
</evidence>
<keyword evidence="2" id="KW-0732">Signal</keyword>
<evidence type="ECO:0000313" key="3">
    <source>
        <dbReference type="EMBL" id="SPO31747.1"/>
    </source>
</evidence>
<proteinExistence type="predicted"/>
<evidence type="ECO:0000256" key="1">
    <source>
        <dbReference type="SAM" id="MobiDB-lite"/>
    </source>
</evidence>
<keyword evidence="4" id="KW-1185">Reference proteome</keyword>
<gene>
    <name evidence="3" type="ORF">UTRI_06546_B</name>
</gene>
<name>A0A5C3EPS3_9BASI</name>
<reference evidence="3 4" key="1">
    <citation type="submission" date="2018-03" db="EMBL/GenBank/DDBJ databases">
        <authorList>
            <person name="Guldener U."/>
        </authorList>
    </citation>
    <scope>NUCLEOTIDE SEQUENCE [LARGE SCALE GENOMIC DNA]</scope>
    <source>
        <strain evidence="3 4">NBRC100155</strain>
    </source>
</reference>
<evidence type="ECO:0000313" key="4">
    <source>
        <dbReference type="Proteomes" id="UP000324022"/>
    </source>
</evidence>
<protein>
    <submittedName>
        <fullName evidence="3">Uncharacterized protein</fullName>
    </submittedName>
</protein>
<feature type="chain" id="PRO_5022813642" evidence="2">
    <location>
        <begin position="20"/>
        <end position="250"/>
    </location>
</feature>
<dbReference type="AlphaFoldDB" id="A0A5C3EPS3"/>
<organism evidence="3 4">
    <name type="scientific">Ustilago trichophora</name>
    <dbReference type="NCBI Taxonomy" id="86804"/>
    <lineage>
        <taxon>Eukaryota</taxon>
        <taxon>Fungi</taxon>
        <taxon>Dikarya</taxon>
        <taxon>Basidiomycota</taxon>
        <taxon>Ustilaginomycotina</taxon>
        <taxon>Ustilaginomycetes</taxon>
        <taxon>Ustilaginales</taxon>
        <taxon>Ustilaginaceae</taxon>
        <taxon>Ustilago</taxon>
    </lineage>
</organism>
<feature type="region of interest" description="Disordered" evidence="1">
    <location>
        <begin position="57"/>
        <end position="144"/>
    </location>
</feature>
<feature type="signal peptide" evidence="2">
    <location>
        <begin position="1"/>
        <end position="19"/>
    </location>
</feature>